<organism evidence="4 5">
    <name type="scientific">Syntrophotalea acetylenica</name>
    <name type="common">Pelobacter acetylenicus</name>
    <dbReference type="NCBI Taxonomy" id="29542"/>
    <lineage>
        <taxon>Bacteria</taxon>
        <taxon>Pseudomonadati</taxon>
        <taxon>Thermodesulfobacteriota</taxon>
        <taxon>Desulfuromonadia</taxon>
        <taxon>Desulfuromonadales</taxon>
        <taxon>Syntrophotaleaceae</taxon>
        <taxon>Syntrophotalea</taxon>
    </lineage>
</organism>
<dbReference type="GO" id="GO:0032259">
    <property type="term" value="P:methylation"/>
    <property type="evidence" value="ECO:0007669"/>
    <property type="project" value="UniProtKB-KW"/>
</dbReference>
<dbReference type="Gene3D" id="2.40.30.70">
    <property type="entry name" value="YaeB-like"/>
    <property type="match status" value="1"/>
</dbReference>
<dbReference type="AlphaFoldDB" id="A0A1L3GK19"/>
<dbReference type="InterPro" id="IPR023368">
    <property type="entry name" value="UPF0066_cons_site"/>
</dbReference>
<feature type="domain" description="TsaA-like" evidence="3">
    <location>
        <begin position="5"/>
        <end position="146"/>
    </location>
</feature>
<dbReference type="PANTHER" id="PTHR12818:SF0">
    <property type="entry name" value="TRNA (ADENINE(37)-N6)-METHYLTRANSFERASE"/>
    <property type="match status" value="1"/>
</dbReference>
<dbReference type="CDD" id="cd09281">
    <property type="entry name" value="UPF0066"/>
    <property type="match status" value="1"/>
</dbReference>
<dbReference type="EMBL" id="CP015518">
    <property type="protein sequence ID" value="APG26293.1"/>
    <property type="molecule type" value="Genomic_DNA"/>
</dbReference>
<dbReference type="InterPro" id="IPR041369">
    <property type="entry name" value="TrmO_C"/>
</dbReference>
<dbReference type="PANTHER" id="PTHR12818">
    <property type="entry name" value="TRNA (ADENINE(37)-N6)-METHYLTRANSFERASE"/>
    <property type="match status" value="1"/>
</dbReference>
<dbReference type="Gene3D" id="3.30.2310.10">
    <property type="entry name" value="YaeB-like"/>
    <property type="match status" value="1"/>
</dbReference>
<evidence type="ECO:0000313" key="4">
    <source>
        <dbReference type="EMBL" id="APG26293.1"/>
    </source>
</evidence>
<reference evidence="4 5" key="1">
    <citation type="journal article" date="2017" name="Genome Announc.">
        <title>Complete Genome Sequences of Two Acetylene-Fermenting Pelobacter acetylenicus Strains.</title>
        <authorList>
            <person name="Sutton J.M."/>
            <person name="Baesman S.M."/>
            <person name="Fierst J.L."/>
            <person name="Poret-Peterson A.T."/>
            <person name="Oremland R.S."/>
            <person name="Dunlap D.S."/>
            <person name="Akob D.M."/>
        </authorList>
    </citation>
    <scope>NUCLEOTIDE SEQUENCE [LARGE SCALE GENOMIC DNA]</scope>
    <source>
        <strain evidence="4 5">DSM 3247</strain>
    </source>
</reference>
<dbReference type="InterPro" id="IPR036414">
    <property type="entry name" value="YaeB_N_sf"/>
</dbReference>
<dbReference type="PROSITE" id="PS51668">
    <property type="entry name" value="TSAA_2"/>
    <property type="match status" value="1"/>
</dbReference>
<name>A0A1L3GK19_SYNAC</name>
<proteinExistence type="inferred from homology"/>
<keyword evidence="4" id="KW-0808">Transferase</keyword>
<evidence type="ECO:0000256" key="1">
    <source>
        <dbReference type="ARBA" id="ARBA00022691"/>
    </source>
</evidence>
<dbReference type="KEGG" id="pace:A6070_03500"/>
<dbReference type="NCBIfam" id="TIGR00104">
    <property type="entry name" value="tRNA_TsaA"/>
    <property type="match status" value="1"/>
</dbReference>
<dbReference type="Proteomes" id="UP000182264">
    <property type="component" value="Chromosome"/>
</dbReference>
<dbReference type="InterPro" id="IPR023370">
    <property type="entry name" value="TrmO-like_N"/>
</dbReference>
<evidence type="ECO:0000313" key="5">
    <source>
        <dbReference type="Proteomes" id="UP000182264"/>
    </source>
</evidence>
<dbReference type="Pfam" id="PF18389">
    <property type="entry name" value="TrmO_C"/>
    <property type="match status" value="1"/>
</dbReference>
<dbReference type="RefSeq" id="WP_072288121.1">
    <property type="nucleotide sequence ID" value="NZ_CP015455.1"/>
</dbReference>
<evidence type="ECO:0000259" key="3">
    <source>
        <dbReference type="PROSITE" id="PS51668"/>
    </source>
</evidence>
<keyword evidence="4" id="KW-0489">Methyltransferase</keyword>
<protein>
    <submittedName>
        <fullName evidence="4">tRNA-Thr(GGU) m(6)t(6)A37 methyltransferase TsaA</fullName>
    </submittedName>
</protein>
<dbReference type="PROSITE" id="PS01318">
    <property type="entry name" value="TSAA_1"/>
    <property type="match status" value="1"/>
</dbReference>
<dbReference type="Pfam" id="PF01980">
    <property type="entry name" value="TrmO_N"/>
    <property type="match status" value="1"/>
</dbReference>
<dbReference type="SUPFAM" id="SSF118196">
    <property type="entry name" value="YaeB-like"/>
    <property type="match status" value="1"/>
</dbReference>
<dbReference type="InterPro" id="IPR036413">
    <property type="entry name" value="YaeB-like_sf"/>
</dbReference>
<evidence type="ECO:0000256" key="2">
    <source>
        <dbReference type="ARBA" id="ARBA00033753"/>
    </source>
</evidence>
<gene>
    <name evidence="4" type="ORF">A7E75_09525</name>
</gene>
<comment type="similarity">
    <text evidence="2">Belongs to the tRNA methyltransferase O family.</text>
</comment>
<sequence>MIIPMQPIGFIHSCFPDKFGIPRQAGLVAEACATLELLPPFDMPEAVRGLEDFSHIWLIFVFHAHLDSGWKPTVRPPRLGGNKRLGVFATRSPFRPNPIGLSAVELTGIDLEKGRSVLHLRGVDLLDGTPVVDIKPYLPYADALPDARGSFASEAPDRSSLRIDFAPQAQAFCHTAENIGHSRLETLIRQVLENDPRPAYYANRPGRQSFGMRLFDLEVQWQIEGQRILVVSIKKSIP</sequence>
<dbReference type="OrthoDB" id="9804309at2"/>
<accession>A0A1L3GK19</accession>
<dbReference type="InterPro" id="IPR040372">
    <property type="entry name" value="YaeB-like"/>
</dbReference>
<dbReference type="GO" id="GO:0089715">
    <property type="term" value="F:tRNA (L-threonylcarbamoyladenosine(37)-C2) methyltransferase activity"/>
    <property type="evidence" value="ECO:0007669"/>
    <property type="project" value="TreeGrafter"/>
</dbReference>
<keyword evidence="5" id="KW-1185">Reference proteome</keyword>
<dbReference type="FunFam" id="2.40.30.70:FF:000001">
    <property type="entry name" value="tRNA (N6-threonylcarbamoyladenosine(37)-N6)-methyltransferase TrmO"/>
    <property type="match status" value="1"/>
</dbReference>
<keyword evidence="1" id="KW-0949">S-adenosyl-L-methionine</keyword>